<sequence>MKSTQAKYTQQSLATNAQSTQNPSRKLTNFVVQTNDYAQQLDLLSNHTETEPETTMKLSNSMQKNSCYSSPTQITTISSMKNSRTEMAKTSQSPTTYEDPSHKTKQKMNRKQTDQKDIKNQKQSKDKKLKKKMKRITKKNNNEVSNE</sequence>
<keyword evidence="4" id="KW-1185">Reference proteome</keyword>
<reference evidence="2" key="1">
    <citation type="submission" date="2023-06" db="EMBL/GenBank/DDBJ databases">
        <authorList>
            <person name="Kurt Z."/>
        </authorList>
    </citation>
    <scope>NUCLEOTIDE SEQUENCE</scope>
</reference>
<accession>A0AA86VRI9</accession>
<protein>
    <submittedName>
        <fullName evidence="3">Hypothetical_protein</fullName>
    </submittedName>
</protein>
<feature type="compositionally biased region" description="Basic and acidic residues" evidence="1">
    <location>
        <begin position="111"/>
        <end position="126"/>
    </location>
</feature>
<evidence type="ECO:0000313" key="2">
    <source>
        <dbReference type="EMBL" id="CAI9974578.1"/>
    </source>
</evidence>
<feature type="compositionally biased region" description="Polar residues" evidence="1">
    <location>
        <begin position="56"/>
        <end position="82"/>
    </location>
</feature>
<feature type="region of interest" description="Disordered" evidence="1">
    <location>
        <begin position="1"/>
        <end position="27"/>
    </location>
</feature>
<organism evidence="2">
    <name type="scientific">Hexamita inflata</name>
    <dbReference type="NCBI Taxonomy" id="28002"/>
    <lineage>
        <taxon>Eukaryota</taxon>
        <taxon>Metamonada</taxon>
        <taxon>Diplomonadida</taxon>
        <taxon>Hexamitidae</taxon>
        <taxon>Hexamitinae</taxon>
        <taxon>Hexamita</taxon>
    </lineage>
</organism>
<feature type="compositionally biased region" description="Polar residues" evidence="1">
    <location>
        <begin position="88"/>
        <end position="98"/>
    </location>
</feature>
<gene>
    <name evidence="2" type="ORF">HINF_LOCUS62223</name>
    <name evidence="3" type="ORF">HINF_LOCUS64364</name>
</gene>
<evidence type="ECO:0000313" key="3">
    <source>
        <dbReference type="EMBL" id="CAL6088879.1"/>
    </source>
</evidence>
<feature type="region of interest" description="Disordered" evidence="1">
    <location>
        <begin position="45"/>
        <end position="147"/>
    </location>
</feature>
<dbReference type="Proteomes" id="UP001642409">
    <property type="component" value="Unassembled WGS sequence"/>
</dbReference>
<feature type="compositionally biased region" description="Basic residues" evidence="1">
    <location>
        <begin position="127"/>
        <end position="138"/>
    </location>
</feature>
<dbReference type="EMBL" id="CATOUU010001151">
    <property type="protein sequence ID" value="CAI9974578.1"/>
    <property type="molecule type" value="Genomic_DNA"/>
</dbReference>
<proteinExistence type="predicted"/>
<name>A0AA86VRI9_9EUKA</name>
<evidence type="ECO:0000313" key="4">
    <source>
        <dbReference type="Proteomes" id="UP001642409"/>
    </source>
</evidence>
<dbReference type="AlphaFoldDB" id="A0AA86VRI9"/>
<reference evidence="3 4" key="2">
    <citation type="submission" date="2024-07" db="EMBL/GenBank/DDBJ databases">
        <authorList>
            <person name="Akdeniz Z."/>
        </authorList>
    </citation>
    <scope>NUCLEOTIDE SEQUENCE [LARGE SCALE GENOMIC DNA]</scope>
</reference>
<dbReference type="EMBL" id="CAXDID020000412">
    <property type="protein sequence ID" value="CAL6088879.1"/>
    <property type="molecule type" value="Genomic_DNA"/>
</dbReference>
<comment type="caution">
    <text evidence="2">The sequence shown here is derived from an EMBL/GenBank/DDBJ whole genome shotgun (WGS) entry which is preliminary data.</text>
</comment>
<evidence type="ECO:0000256" key="1">
    <source>
        <dbReference type="SAM" id="MobiDB-lite"/>
    </source>
</evidence>